<reference evidence="2" key="2">
    <citation type="submission" date="2023-06" db="EMBL/GenBank/DDBJ databases">
        <authorList>
            <person name="Ma L."/>
            <person name="Liu K.-W."/>
            <person name="Li Z."/>
            <person name="Hsiao Y.-Y."/>
            <person name="Qi Y."/>
            <person name="Fu T."/>
            <person name="Tang G."/>
            <person name="Zhang D."/>
            <person name="Sun W.-H."/>
            <person name="Liu D.-K."/>
            <person name="Li Y."/>
            <person name="Chen G.-Z."/>
            <person name="Liu X.-D."/>
            <person name="Liao X.-Y."/>
            <person name="Jiang Y.-T."/>
            <person name="Yu X."/>
            <person name="Hao Y."/>
            <person name="Huang J."/>
            <person name="Zhao X.-W."/>
            <person name="Ke S."/>
            <person name="Chen Y.-Y."/>
            <person name="Wu W.-L."/>
            <person name="Hsu J.-L."/>
            <person name="Lin Y.-F."/>
            <person name="Huang M.-D."/>
            <person name="Li C.-Y."/>
            <person name="Huang L."/>
            <person name="Wang Z.-W."/>
            <person name="Zhao X."/>
            <person name="Zhong W.-Y."/>
            <person name="Peng D.-H."/>
            <person name="Ahmad S."/>
            <person name="Lan S."/>
            <person name="Zhang J.-S."/>
            <person name="Tsai W.-C."/>
            <person name="Van De Peer Y."/>
            <person name="Liu Z.-J."/>
        </authorList>
    </citation>
    <scope>NUCLEOTIDE SEQUENCE</scope>
    <source>
        <strain evidence="2">SCP</strain>
        <tissue evidence="2">Leaves</tissue>
    </source>
</reference>
<organism evidence="2 3">
    <name type="scientific">Acorus gramineus</name>
    <name type="common">Dwarf sweet flag</name>
    <dbReference type="NCBI Taxonomy" id="55184"/>
    <lineage>
        <taxon>Eukaryota</taxon>
        <taxon>Viridiplantae</taxon>
        <taxon>Streptophyta</taxon>
        <taxon>Embryophyta</taxon>
        <taxon>Tracheophyta</taxon>
        <taxon>Spermatophyta</taxon>
        <taxon>Magnoliopsida</taxon>
        <taxon>Liliopsida</taxon>
        <taxon>Acoraceae</taxon>
        <taxon>Acorus</taxon>
    </lineage>
</organism>
<dbReference type="Pfam" id="PF20666">
    <property type="entry name" value="ZW10_C"/>
    <property type="match status" value="1"/>
</dbReference>
<comment type="caution">
    <text evidence="2">The sequence shown here is derived from an EMBL/GenBank/DDBJ whole genome shotgun (WGS) entry which is preliminary data.</text>
</comment>
<dbReference type="InterPro" id="IPR046362">
    <property type="entry name" value="Zw10/DSL1_C_sf"/>
</dbReference>
<dbReference type="InterPro" id="IPR048343">
    <property type="entry name" value="ZW10_C"/>
</dbReference>
<dbReference type="PANTHER" id="PTHR12205:SF0">
    <property type="entry name" value="CENTROMERE_KINETOCHORE PROTEIN ZW10 HOMOLOG"/>
    <property type="match status" value="1"/>
</dbReference>
<dbReference type="Proteomes" id="UP001179952">
    <property type="component" value="Unassembled WGS sequence"/>
</dbReference>
<dbReference type="AlphaFoldDB" id="A0AAV9AUJ7"/>
<evidence type="ECO:0000259" key="1">
    <source>
        <dbReference type="PROSITE" id="PS50943"/>
    </source>
</evidence>
<protein>
    <recommendedName>
        <fullName evidence="1">HTH cro/C1-type domain-containing protein</fullName>
    </recommendedName>
</protein>
<gene>
    <name evidence="2" type="ORF">QJS04_geneDACA005189</name>
</gene>
<sequence>MDVLFGSIDVRDLLPSAAAAGEDDPTAPLSAPDLRLLIDRLSVRSLRIKDDVRRYLLSRRPEFSAAVSAAASAASSSENACASLSSALELLDARLIDAEIRDLAAEIGAKGRELAERREAARAVDAVAEVFRRVQSARRDLREGRIVGASEAMRDLKAALRVPGTEEEEEPKVYGLLREEWGDCFDELQEVLARHMESAVRFEAESGRLRVSYEADGVELRRVLEAMEIAGVMDYGFAKVADLMIKHVMNPAVRCASGIVFTEDCNQDSGLNADAILCIIMTSSPDIQGEQLSAVDIYSKLTQVIKFIYKYICFCNNKWMQCFGRLTWPRISELVITSFLSKAIPDDTSRIAEFQNILNYTVEFENVLKEMMFISTGTGDERLSSFAHDVEVHFASRRRNEILTKARNLLLQCDFVIYVENTPKIPFQAKHKPEKNPENSVDLLFETGVCLISEAASQLMELVHQTLKNVCLSSTKVATEFYHAARDALILYEAIVPIKLEKQLDSISQVAIVVHNDCHYLYQEILGLAFEYRVDFPSGVKECAVFADLAMHFHRLSENILGKQVQLICFSLNEAISSANGFQNTHQMQQYESAKFSIDQLQKLIHLTLENLCSLFESLVSDVNVKNNVLEKSMWIELEEMVPSLRKLRKLADLLDMPLKSITSAWESRELVTCGFTYSEVKNFIKAIFTDSPLRRECLLRIESANA</sequence>
<dbReference type="InterPro" id="IPR048344">
    <property type="entry name" value="Zw10_middle"/>
</dbReference>
<evidence type="ECO:0000313" key="3">
    <source>
        <dbReference type="Proteomes" id="UP001179952"/>
    </source>
</evidence>
<name>A0AAV9AUJ7_ACOGR</name>
<dbReference type="InterPro" id="IPR055148">
    <property type="entry name" value="ZW10_C_2"/>
</dbReference>
<evidence type="ECO:0000313" key="2">
    <source>
        <dbReference type="EMBL" id="KAK1267836.1"/>
    </source>
</evidence>
<dbReference type="Pfam" id="PF20665">
    <property type="entry name" value="Zw10_middle"/>
    <property type="match status" value="1"/>
</dbReference>
<dbReference type="PANTHER" id="PTHR12205">
    <property type="entry name" value="CENTROMERE/KINETOCHORE PROTEIN ZW10"/>
    <property type="match status" value="1"/>
</dbReference>
<dbReference type="GO" id="GO:0006888">
    <property type="term" value="P:endoplasmic reticulum to Golgi vesicle-mediated transport"/>
    <property type="evidence" value="ECO:0007669"/>
    <property type="project" value="TreeGrafter"/>
</dbReference>
<reference evidence="2" key="1">
    <citation type="journal article" date="2023" name="Nat. Commun.">
        <title>Diploid and tetraploid genomes of Acorus and the evolution of monocots.</title>
        <authorList>
            <person name="Ma L."/>
            <person name="Liu K.W."/>
            <person name="Li Z."/>
            <person name="Hsiao Y.Y."/>
            <person name="Qi Y."/>
            <person name="Fu T."/>
            <person name="Tang G.D."/>
            <person name="Zhang D."/>
            <person name="Sun W.H."/>
            <person name="Liu D.K."/>
            <person name="Li Y."/>
            <person name="Chen G.Z."/>
            <person name="Liu X.D."/>
            <person name="Liao X.Y."/>
            <person name="Jiang Y.T."/>
            <person name="Yu X."/>
            <person name="Hao Y."/>
            <person name="Huang J."/>
            <person name="Zhao X.W."/>
            <person name="Ke S."/>
            <person name="Chen Y.Y."/>
            <person name="Wu W.L."/>
            <person name="Hsu J.L."/>
            <person name="Lin Y.F."/>
            <person name="Huang M.D."/>
            <person name="Li C.Y."/>
            <person name="Huang L."/>
            <person name="Wang Z.W."/>
            <person name="Zhao X."/>
            <person name="Zhong W.Y."/>
            <person name="Peng D.H."/>
            <person name="Ahmad S."/>
            <person name="Lan S."/>
            <person name="Zhang J.S."/>
            <person name="Tsai W.C."/>
            <person name="Van de Peer Y."/>
            <person name="Liu Z.J."/>
        </authorList>
    </citation>
    <scope>NUCLEOTIDE SEQUENCE</scope>
    <source>
        <strain evidence="2">SCP</strain>
    </source>
</reference>
<feature type="domain" description="HTH cro/C1-type" evidence="1">
    <location>
        <begin position="636"/>
        <end position="662"/>
    </location>
</feature>
<proteinExistence type="predicted"/>
<dbReference type="GO" id="GO:0007094">
    <property type="term" value="P:mitotic spindle assembly checkpoint signaling"/>
    <property type="evidence" value="ECO:0007669"/>
    <property type="project" value="TreeGrafter"/>
</dbReference>
<dbReference type="Gene3D" id="1.10.357.150">
    <property type="match status" value="1"/>
</dbReference>
<dbReference type="PROSITE" id="PS50943">
    <property type="entry name" value="HTH_CROC1"/>
    <property type="match status" value="1"/>
</dbReference>
<keyword evidence="3" id="KW-1185">Reference proteome</keyword>
<dbReference type="GO" id="GO:1990423">
    <property type="term" value="C:RZZ complex"/>
    <property type="evidence" value="ECO:0007669"/>
    <property type="project" value="TreeGrafter"/>
</dbReference>
<dbReference type="EMBL" id="JAUJYN010000006">
    <property type="protein sequence ID" value="KAK1267836.1"/>
    <property type="molecule type" value="Genomic_DNA"/>
</dbReference>
<dbReference type="InterPro" id="IPR001387">
    <property type="entry name" value="Cro/C1-type_HTH"/>
</dbReference>
<accession>A0AAV9AUJ7</accession>
<dbReference type="Pfam" id="PF22766">
    <property type="entry name" value="ZW10_C2"/>
    <property type="match status" value="1"/>
</dbReference>
<dbReference type="GO" id="GO:0005737">
    <property type="term" value="C:cytoplasm"/>
    <property type="evidence" value="ECO:0007669"/>
    <property type="project" value="GOC"/>
</dbReference>